<feature type="transmembrane region" description="Helical" evidence="1">
    <location>
        <begin position="21"/>
        <end position="41"/>
    </location>
</feature>
<protein>
    <submittedName>
        <fullName evidence="3">DUF1648 domain-containing protein</fullName>
    </submittedName>
</protein>
<accession>A0ABX1XSF7</accession>
<dbReference type="InterPro" id="IPR012867">
    <property type="entry name" value="DUF1648"/>
</dbReference>
<keyword evidence="4" id="KW-1185">Reference proteome</keyword>
<sequence>MLEKRPVFIISKTITEKILDGVSILVILCTFAYLANVWTLIPERIPIHFNGQGKEDGWGNKFSLFLLPVITLILYIGLTVLSKYPHTFNYPYKITNENATWQYGNARLFMNCLKMLIVVLFGYVEWTLIQIARGNSVALNMWIFSIVLLLILGTVIFFFIRSIKLK</sequence>
<dbReference type="EMBL" id="WHOA01000069">
    <property type="protein sequence ID" value="NOU71482.1"/>
    <property type="molecule type" value="Genomic_DNA"/>
</dbReference>
<feature type="transmembrane region" description="Helical" evidence="1">
    <location>
        <begin position="61"/>
        <end position="81"/>
    </location>
</feature>
<name>A0ABX1XSF7_9BACL</name>
<feature type="domain" description="DUF1648" evidence="2">
    <location>
        <begin position="25"/>
        <end position="72"/>
    </location>
</feature>
<dbReference type="Proteomes" id="UP000616779">
    <property type="component" value="Unassembled WGS sequence"/>
</dbReference>
<proteinExistence type="predicted"/>
<organism evidence="3 4">
    <name type="scientific">Paenibacillus phytorum</name>
    <dbReference type="NCBI Taxonomy" id="2654977"/>
    <lineage>
        <taxon>Bacteria</taxon>
        <taxon>Bacillati</taxon>
        <taxon>Bacillota</taxon>
        <taxon>Bacilli</taxon>
        <taxon>Bacillales</taxon>
        <taxon>Paenibacillaceae</taxon>
        <taxon>Paenibacillus</taxon>
    </lineage>
</organism>
<evidence type="ECO:0000313" key="3">
    <source>
        <dbReference type="EMBL" id="NOU71482.1"/>
    </source>
</evidence>
<feature type="transmembrane region" description="Helical" evidence="1">
    <location>
        <begin position="108"/>
        <end position="129"/>
    </location>
</feature>
<gene>
    <name evidence="3" type="ORF">GC098_08610</name>
</gene>
<evidence type="ECO:0000256" key="1">
    <source>
        <dbReference type="SAM" id="Phobius"/>
    </source>
</evidence>
<reference evidence="3 4" key="1">
    <citation type="submission" date="2019-10" db="EMBL/GenBank/DDBJ databases">
        <title>Description of Paenibacillus terrestris sp. nov.</title>
        <authorList>
            <person name="Carlier A."/>
            <person name="Qi S."/>
        </authorList>
    </citation>
    <scope>NUCLEOTIDE SEQUENCE [LARGE SCALE GENOMIC DNA]</scope>
    <source>
        <strain evidence="3 4">LMG 31458</strain>
    </source>
</reference>
<evidence type="ECO:0000313" key="4">
    <source>
        <dbReference type="Proteomes" id="UP000616779"/>
    </source>
</evidence>
<dbReference type="Pfam" id="PF07853">
    <property type="entry name" value="DUF1648"/>
    <property type="match status" value="1"/>
</dbReference>
<comment type="caution">
    <text evidence="3">The sequence shown here is derived from an EMBL/GenBank/DDBJ whole genome shotgun (WGS) entry which is preliminary data.</text>
</comment>
<keyword evidence="1" id="KW-0812">Transmembrane</keyword>
<keyword evidence="1" id="KW-0472">Membrane</keyword>
<keyword evidence="1" id="KW-1133">Transmembrane helix</keyword>
<evidence type="ECO:0000259" key="2">
    <source>
        <dbReference type="Pfam" id="PF07853"/>
    </source>
</evidence>
<feature type="transmembrane region" description="Helical" evidence="1">
    <location>
        <begin position="141"/>
        <end position="160"/>
    </location>
</feature>